<protein>
    <submittedName>
        <fullName evidence="1">Uncharacterized protein</fullName>
    </submittedName>
</protein>
<evidence type="ECO:0000313" key="1">
    <source>
        <dbReference type="EMBL" id="MBA2875129.1"/>
    </source>
</evidence>
<name>A0A7V9Z708_9BACL</name>
<reference evidence="1 2" key="1">
    <citation type="submission" date="2020-07" db="EMBL/GenBank/DDBJ databases">
        <title>Genomic Encyclopedia of Type Strains, Phase IV (KMG-IV): sequencing the most valuable type-strain genomes for metagenomic binning, comparative biology and taxonomic classification.</title>
        <authorList>
            <person name="Goeker M."/>
        </authorList>
    </citation>
    <scope>NUCLEOTIDE SEQUENCE [LARGE SCALE GENOMIC DNA]</scope>
    <source>
        <strain evidence="1 2">DSM 15730</strain>
    </source>
</reference>
<dbReference type="EMBL" id="JACDUT010000005">
    <property type="protein sequence ID" value="MBA2875129.1"/>
    <property type="molecule type" value="Genomic_DNA"/>
</dbReference>
<sequence length="43" mass="5018">MDKTRTSYPLKKEKETLKLKRGHHANVAILQNFVALITNKYAF</sequence>
<evidence type="ECO:0000313" key="2">
    <source>
        <dbReference type="Proteomes" id="UP000523087"/>
    </source>
</evidence>
<dbReference type="AlphaFoldDB" id="A0A7V9Z708"/>
<keyword evidence="2" id="KW-1185">Reference proteome</keyword>
<organism evidence="1 2">
    <name type="scientific">Thermaerobacillus caldiproteolyticus</name>
    <dbReference type="NCBI Taxonomy" id="247480"/>
    <lineage>
        <taxon>Bacteria</taxon>
        <taxon>Bacillati</taxon>
        <taxon>Bacillota</taxon>
        <taxon>Bacilli</taxon>
        <taxon>Bacillales</taxon>
        <taxon>Anoxybacillaceae</taxon>
        <taxon>Thermaerobacillus</taxon>
    </lineage>
</organism>
<proteinExistence type="predicted"/>
<dbReference type="Proteomes" id="UP000523087">
    <property type="component" value="Unassembled WGS sequence"/>
</dbReference>
<gene>
    <name evidence="1" type="ORF">HNR31_001902</name>
</gene>
<accession>A0A7V9Z708</accession>
<comment type="caution">
    <text evidence="1">The sequence shown here is derived from an EMBL/GenBank/DDBJ whole genome shotgun (WGS) entry which is preliminary data.</text>
</comment>